<dbReference type="GO" id="GO:0005743">
    <property type="term" value="C:mitochondrial inner membrane"/>
    <property type="evidence" value="ECO:0007669"/>
    <property type="project" value="TreeGrafter"/>
</dbReference>
<feature type="repeat" description="RCC1" evidence="1">
    <location>
        <begin position="206"/>
        <end position="257"/>
    </location>
</feature>
<dbReference type="InterPro" id="IPR000408">
    <property type="entry name" value="Reg_chr_condens"/>
</dbReference>
<feature type="repeat" description="RCC1" evidence="1">
    <location>
        <begin position="25"/>
        <end position="86"/>
    </location>
</feature>
<evidence type="ECO:0000313" key="3">
    <source>
        <dbReference type="RefSeq" id="XP_026679120.1"/>
    </source>
</evidence>
<dbReference type="RefSeq" id="XP_026679120.1">
    <property type="nucleotide sequence ID" value="XM_026823319.1"/>
</dbReference>
<dbReference type="STRING" id="121845.A0A3Q0IXH7"/>
<dbReference type="PANTHER" id="PTHR46337:SF1">
    <property type="entry name" value="RCC1-LIKE G EXCHANGING FACTOR-LIKE PROTEIN"/>
    <property type="match status" value="1"/>
</dbReference>
<organism evidence="2 3">
    <name type="scientific">Diaphorina citri</name>
    <name type="common">Asian citrus psyllid</name>
    <dbReference type="NCBI Taxonomy" id="121845"/>
    <lineage>
        <taxon>Eukaryota</taxon>
        <taxon>Metazoa</taxon>
        <taxon>Ecdysozoa</taxon>
        <taxon>Arthropoda</taxon>
        <taxon>Hexapoda</taxon>
        <taxon>Insecta</taxon>
        <taxon>Pterygota</taxon>
        <taxon>Neoptera</taxon>
        <taxon>Paraneoptera</taxon>
        <taxon>Hemiptera</taxon>
        <taxon>Sternorrhyncha</taxon>
        <taxon>Psylloidea</taxon>
        <taxon>Psyllidae</taxon>
        <taxon>Diaphorininae</taxon>
        <taxon>Diaphorina</taxon>
    </lineage>
</organism>
<feature type="repeat" description="RCC1" evidence="1">
    <location>
        <begin position="316"/>
        <end position="365"/>
    </location>
</feature>
<dbReference type="GO" id="GO:0019843">
    <property type="term" value="F:rRNA binding"/>
    <property type="evidence" value="ECO:0007669"/>
    <property type="project" value="TreeGrafter"/>
</dbReference>
<accession>A0A3Q0IXH7</accession>
<dbReference type="Pfam" id="PF00415">
    <property type="entry name" value="RCC1"/>
    <property type="match status" value="3"/>
</dbReference>
<dbReference type="Gene3D" id="2.130.10.30">
    <property type="entry name" value="Regulator of chromosome condensation 1/beta-lactamase-inhibitor protein II"/>
    <property type="match status" value="2"/>
</dbReference>
<sequence>MIKITDIACGYGFTVVATKSKDKNLKLFGCGLNSDSQLGYHDPRKKGNPLELVMSFVRIPLPVKHPSTQIKHLATGRAHTIVITDNEGAFTFGNNSFGQCGRGIVQEEDYQGKWFCHNIADLEGEKIMDAVCGQDHTKKILFSLPRLFLTESGKVYSCGWGADGQTGLGHLNNQETPCLVRGEIEGERIVKLSSAVDCVLAVSDKGDVFGWGNSEYGQISESEMQISTPRVLSQCKGVSRIVDVASGGSACTMLNDEGLVYSWGYGLLGQGPKVSRSMKPTLIPSTLFGQHQFNPKSKVESLIAGPCTFGAITNFGHLYMWGKNQYGQLGLGTVEDQPFPLKVAVGADVDKVCCGVDHTVVLSRHFVT</sequence>
<dbReference type="Pfam" id="PF13540">
    <property type="entry name" value="RCC1_2"/>
    <property type="match status" value="1"/>
</dbReference>
<dbReference type="Proteomes" id="UP000079169">
    <property type="component" value="Unplaced"/>
</dbReference>
<dbReference type="GeneID" id="103510693"/>
<protein>
    <submittedName>
        <fullName evidence="3">RCC1-like G exchanging factor-like protein</fullName>
    </submittedName>
</protein>
<proteinExistence type="predicted"/>
<dbReference type="GO" id="GO:0070131">
    <property type="term" value="P:positive regulation of mitochondrial translation"/>
    <property type="evidence" value="ECO:0007669"/>
    <property type="project" value="TreeGrafter"/>
</dbReference>
<dbReference type="InterPro" id="IPR009091">
    <property type="entry name" value="RCC1/BLIP-II"/>
</dbReference>
<dbReference type="InterPro" id="IPR053035">
    <property type="entry name" value="Mitochondrial_GEF_domain"/>
</dbReference>
<feature type="repeat" description="RCC1" evidence="1">
    <location>
        <begin position="153"/>
        <end position="205"/>
    </location>
</feature>
<dbReference type="PaxDb" id="121845-A0A3Q0IXH7"/>
<dbReference type="KEGG" id="dci:103510693"/>
<name>A0A3Q0IXH7_DIACI</name>
<dbReference type="PROSITE" id="PS50012">
    <property type="entry name" value="RCC1_3"/>
    <property type="match status" value="4"/>
</dbReference>
<dbReference type="SUPFAM" id="SSF50985">
    <property type="entry name" value="RCC1/BLIP-II"/>
    <property type="match status" value="1"/>
</dbReference>
<dbReference type="AlphaFoldDB" id="A0A3Q0IXH7"/>
<gene>
    <name evidence="3" type="primary">LOC103510693</name>
</gene>
<reference evidence="3" key="1">
    <citation type="submission" date="2025-08" db="UniProtKB">
        <authorList>
            <consortium name="RefSeq"/>
        </authorList>
    </citation>
    <scope>IDENTIFICATION</scope>
</reference>
<evidence type="ECO:0000313" key="2">
    <source>
        <dbReference type="Proteomes" id="UP000079169"/>
    </source>
</evidence>
<dbReference type="PRINTS" id="PR00633">
    <property type="entry name" value="RCCNDNSATION"/>
</dbReference>
<keyword evidence="2" id="KW-1185">Reference proteome</keyword>
<dbReference type="GO" id="GO:0005085">
    <property type="term" value="F:guanyl-nucleotide exchange factor activity"/>
    <property type="evidence" value="ECO:0007669"/>
    <property type="project" value="TreeGrafter"/>
</dbReference>
<dbReference type="PANTHER" id="PTHR46337">
    <property type="entry name" value="RCC1-LIKE G EXCHANGING FACTOR-LIKE PROTEIN"/>
    <property type="match status" value="1"/>
</dbReference>
<evidence type="ECO:0000256" key="1">
    <source>
        <dbReference type="PROSITE-ProRule" id="PRU00235"/>
    </source>
</evidence>